<keyword evidence="3" id="KW-1185">Reference proteome</keyword>
<evidence type="ECO:0000313" key="3">
    <source>
        <dbReference type="Proteomes" id="UP000294003"/>
    </source>
</evidence>
<comment type="caution">
    <text evidence="2">The sequence shown here is derived from an EMBL/GenBank/DDBJ whole genome shotgun (WGS) entry which is preliminary data.</text>
</comment>
<name>A0ABY0HF04_9PEZI</name>
<feature type="region of interest" description="Disordered" evidence="1">
    <location>
        <begin position="90"/>
        <end position="109"/>
    </location>
</feature>
<evidence type="ECO:0000256" key="1">
    <source>
        <dbReference type="SAM" id="MobiDB-lite"/>
    </source>
</evidence>
<evidence type="ECO:0000313" key="2">
    <source>
        <dbReference type="EMBL" id="RYO89001.1"/>
    </source>
</evidence>
<gene>
    <name evidence="2" type="ORF">DL762_003431</name>
</gene>
<dbReference type="Proteomes" id="UP000294003">
    <property type="component" value="Unassembled WGS sequence"/>
</dbReference>
<dbReference type="EMBL" id="QJNS01000078">
    <property type="protein sequence ID" value="RYO89001.1"/>
    <property type="molecule type" value="Genomic_DNA"/>
</dbReference>
<feature type="compositionally biased region" description="Low complexity" evidence="1">
    <location>
        <begin position="115"/>
        <end position="136"/>
    </location>
</feature>
<reference evidence="2 3" key="1">
    <citation type="submission" date="2018-06" db="EMBL/GenBank/DDBJ databases">
        <title>Complete Genomes of Monosporascus.</title>
        <authorList>
            <person name="Robinson A.J."/>
            <person name="Natvig D.O."/>
        </authorList>
    </citation>
    <scope>NUCLEOTIDE SEQUENCE [LARGE SCALE GENOMIC DNA]</scope>
    <source>
        <strain evidence="2 3">CBS 609.92</strain>
    </source>
</reference>
<feature type="region of interest" description="Disordered" evidence="1">
    <location>
        <begin position="115"/>
        <end position="138"/>
    </location>
</feature>
<protein>
    <submittedName>
        <fullName evidence="2">Uncharacterized protein</fullName>
    </submittedName>
</protein>
<accession>A0ABY0HF04</accession>
<organism evidence="2 3">
    <name type="scientific">Monosporascus cannonballus</name>
    <dbReference type="NCBI Taxonomy" id="155416"/>
    <lineage>
        <taxon>Eukaryota</taxon>
        <taxon>Fungi</taxon>
        <taxon>Dikarya</taxon>
        <taxon>Ascomycota</taxon>
        <taxon>Pezizomycotina</taxon>
        <taxon>Sordariomycetes</taxon>
        <taxon>Xylariomycetidae</taxon>
        <taxon>Xylariales</taxon>
        <taxon>Xylariales incertae sedis</taxon>
        <taxon>Monosporascus</taxon>
    </lineage>
</organism>
<sequence length="189" mass="20677">MDTPAQIAALHLDIDRLISSNYQHRRTRADVATALQFADLAMELAQEHRLQAEVVDRCGRLQALCYDLLFTACSPVGEFEHMKYARKARDRRQHASEAQGPGSVAVCSRSESRAKSLSSPLGSSLSSVTSSSTPSSATRRMVRFVDQVEQLGETSALVRETGGALTDRQAASTLRRRRGQNVDVGECVV</sequence>
<proteinExistence type="predicted"/>